<accession>A0AAN9FPE6</accession>
<protein>
    <submittedName>
        <fullName evidence="1">Uncharacterized protein</fullName>
    </submittedName>
</protein>
<evidence type="ECO:0000313" key="1">
    <source>
        <dbReference type="EMBL" id="KAK7280172.1"/>
    </source>
</evidence>
<dbReference type="Proteomes" id="UP001359559">
    <property type="component" value="Unassembled WGS sequence"/>
</dbReference>
<reference evidence="1 2" key="1">
    <citation type="submission" date="2024-01" db="EMBL/GenBank/DDBJ databases">
        <title>The genomes of 5 underutilized Papilionoideae crops provide insights into root nodulation and disease resistance.</title>
        <authorList>
            <person name="Yuan L."/>
        </authorList>
    </citation>
    <scope>NUCLEOTIDE SEQUENCE [LARGE SCALE GENOMIC DNA]</scope>
    <source>
        <strain evidence="1">LY-2023</strain>
        <tissue evidence="1">Leaf</tissue>
    </source>
</reference>
<evidence type="ECO:0000313" key="2">
    <source>
        <dbReference type="Proteomes" id="UP001359559"/>
    </source>
</evidence>
<gene>
    <name evidence="1" type="ORF">RJT34_25234</name>
</gene>
<proteinExistence type="predicted"/>
<name>A0AAN9FPE6_CLITE</name>
<keyword evidence="2" id="KW-1185">Reference proteome</keyword>
<comment type="caution">
    <text evidence="1">The sequence shown here is derived from an EMBL/GenBank/DDBJ whole genome shotgun (WGS) entry which is preliminary data.</text>
</comment>
<dbReference type="EMBL" id="JAYKXN010000006">
    <property type="protein sequence ID" value="KAK7280172.1"/>
    <property type="molecule type" value="Genomic_DNA"/>
</dbReference>
<dbReference type="AlphaFoldDB" id="A0AAN9FPE6"/>
<sequence>MGCAYLLTPSIDLQGFKRRIEGVGIEHDKRNNQIPNLGSALTLGFFTNGMAMVVKIDVCPLPRWQHHCSTTHAPTLATTISATSAAMTSTLEPSLATNLRNAILPSSFGQSDLCFVIAILSIAQDCDAISLCSGRLPPLLRRGAFLQS</sequence>
<organism evidence="1 2">
    <name type="scientific">Clitoria ternatea</name>
    <name type="common">Butterfly pea</name>
    <dbReference type="NCBI Taxonomy" id="43366"/>
    <lineage>
        <taxon>Eukaryota</taxon>
        <taxon>Viridiplantae</taxon>
        <taxon>Streptophyta</taxon>
        <taxon>Embryophyta</taxon>
        <taxon>Tracheophyta</taxon>
        <taxon>Spermatophyta</taxon>
        <taxon>Magnoliopsida</taxon>
        <taxon>eudicotyledons</taxon>
        <taxon>Gunneridae</taxon>
        <taxon>Pentapetalae</taxon>
        <taxon>rosids</taxon>
        <taxon>fabids</taxon>
        <taxon>Fabales</taxon>
        <taxon>Fabaceae</taxon>
        <taxon>Papilionoideae</taxon>
        <taxon>50 kb inversion clade</taxon>
        <taxon>NPAAA clade</taxon>
        <taxon>indigoferoid/millettioid clade</taxon>
        <taxon>Phaseoleae</taxon>
        <taxon>Clitoria</taxon>
    </lineage>
</organism>